<evidence type="ECO:0000313" key="2">
    <source>
        <dbReference type="Proteomes" id="UP000254841"/>
    </source>
</evidence>
<reference evidence="1 2" key="1">
    <citation type="submission" date="2018-06" db="EMBL/GenBank/DDBJ databases">
        <authorList>
            <consortium name="Pathogen Informatics"/>
            <person name="Doyle S."/>
        </authorList>
    </citation>
    <scope>NUCLEOTIDE SEQUENCE [LARGE SCALE GENOMIC DNA]</scope>
    <source>
        <strain evidence="1 2">NCTC12410</strain>
    </source>
</reference>
<dbReference type="Proteomes" id="UP000254841">
    <property type="component" value="Unassembled WGS sequence"/>
</dbReference>
<dbReference type="RefSeq" id="WP_115010655.1">
    <property type="nucleotide sequence ID" value="NZ_UGHV01000001.1"/>
</dbReference>
<dbReference type="EMBL" id="UGHV01000001">
    <property type="protein sequence ID" value="STO96306.1"/>
    <property type="molecule type" value="Genomic_DNA"/>
</dbReference>
<proteinExistence type="predicted"/>
<sequence length="406" mass="45506">MRLYTLMTSLGKGSVRFMLRIWSAVAWKLGAKLPKSYDFFYLSSHGVGHNAMLGFLHHCGVKLNWHFEESGKQRYSNLYQMLLKAKYAKIGGGGGESYAIALSECGFDDKDKFFSTFAKSAPAICLVRDPIGVIKSILNLSGRGGEGVFTLDTPYEQITQVGFGDFTQAPISWGEASPHLASIATIVEDSSGHIFIQNSLQEALSHTLSQTHYIDMQQITSQNAYATMLDLSQKFGFNAPDKDSVIWTTKMFGELNGVLPFSLHIPLGGEASGQVLEVSITLEQYAMWQRGITYLLQDLIKQTPFTNIAITIPSTQATLLHKDPSILPRLESFMQGFIEALQKRVEYINTHKITEAQVLDFLREHTDVAKKLEATLERELAHIMRSRADIVEGWGYYQQFKKLRLV</sequence>
<name>A0A377J3B7_9HELI</name>
<accession>A0A377J3B7</accession>
<dbReference type="InterPro" id="IPR021353">
    <property type="entry name" value="DUF2972"/>
</dbReference>
<evidence type="ECO:0000313" key="1">
    <source>
        <dbReference type="EMBL" id="STO96306.1"/>
    </source>
</evidence>
<dbReference type="Pfam" id="PF11186">
    <property type="entry name" value="DUF2972"/>
    <property type="match status" value="1"/>
</dbReference>
<organism evidence="1 2">
    <name type="scientific">Helicobacter canis</name>
    <dbReference type="NCBI Taxonomy" id="29419"/>
    <lineage>
        <taxon>Bacteria</taxon>
        <taxon>Pseudomonadati</taxon>
        <taxon>Campylobacterota</taxon>
        <taxon>Epsilonproteobacteria</taxon>
        <taxon>Campylobacterales</taxon>
        <taxon>Helicobacteraceae</taxon>
        <taxon>Helicobacter</taxon>
    </lineage>
</organism>
<gene>
    <name evidence="1" type="ORF">NCTC12410_00115</name>
</gene>
<dbReference type="AlphaFoldDB" id="A0A377J3B7"/>
<dbReference type="OrthoDB" id="5328055at2"/>
<protein>
    <submittedName>
        <fullName evidence="1">Protein of uncharacterized function (DUF2972)</fullName>
    </submittedName>
</protein>